<dbReference type="Pfam" id="PF13400">
    <property type="entry name" value="Tad"/>
    <property type="match status" value="1"/>
</dbReference>
<dbReference type="RefSeq" id="WP_150735694.1">
    <property type="nucleotide sequence ID" value="NZ_CABVIF010000012.1"/>
</dbReference>
<reference evidence="2 3" key="1">
    <citation type="submission" date="2019-09" db="EMBL/GenBank/DDBJ databases">
        <authorList>
            <person name="Chandra G."/>
            <person name="Truman W A."/>
        </authorList>
    </citation>
    <scope>NUCLEOTIDE SEQUENCE [LARGE SCALE GENOMIC DNA]</scope>
    <source>
        <strain evidence="2">PS854</strain>
    </source>
</reference>
<proteinExistence type="predicted"/>
<sequence length="619" mass="63694">MSPRMQFRGPARQRGAIGLMAAGTLALALGFTLLVIDTGRLYMEQRKLQRVADVAALEAVSRGGNCVAGMSAAAFATQSAARNGFVVNGDRTLVTECGSLLTGADNLRAFTVDAGKSSAVRVIASNTVDASVAVGIWNLFSGAPVSLGKQLKATAVAALPSPALAQLSIRSTVANVSLLNPLFSALLGSSVNLTLASWNGLLSAHLNLLEYLNQLAIDLGVTAGNYEQLLTADVTIGELIKAAAKVALRNGATAEVITGLNALASAAISPTTVHLGDFLKLQTGGGASGLNADMNVFQLIQGLVQFGSSQNALAVNLPVNLLGLGVGATARIKVVEPPQFSVIGNPTLAKLDPLGVNKIYVRTAQVRILVTVDLSLATTLVGVVTDLLSVVTGLLGLDLRVLPNPNLDISLEAGGGNSYVTDYTCISDTNKSLTARTTTELARLRVGRVNSDWESSTSALTVAPLPLLDIGHKSCPSCARTAYAGGGADIRIDSPALQSSANYTFINPPKVGLPGSEPPYTLTASNAVAGMSQAVSGIQLIVHAPTFNPGVLLGLVFNTLLGLVNQVLALLVTTLSNILSPLLDSLLNNVLLTLGIEVGKIQVSGNLSCGQPGKAYLVI</sequence>
<dbReference type="EMBL" id="CABVIF010000012">
    <property type="protein sequence ID" value="VVP41849.1"/>
    <property type="molecule type" value="Genomic_DNA"/>
</dbReference>
<dbReference type="AlphaFoldDB" id="A0A5E7NXZ0"/>
<evidence type="ECO:0000259" key="1">
    <source>
        <dbReference type="Pfam" id="PF13400"/>
    </source>
</evidence>
<organism evidence="2 3">
    <name type="scientific">Pseudomonas fluorescens</name>
    <dbReference type="NCBI Taxonomy" id="294"/>
    <lineage>
        <taxon>Bacteria</taxon>
        <taxon>Pseudomonadati</taxon>
        <taxon>Pseudomonadota</taxon>
        <taxon>Gammaproteobacteria</taxon>
        <taxon>Pseudomonadales</taxon>
        <taxon>Pseudomonadaceae</taxon>
        <taxon>Pseudomonas</taxon>
    </lineage>
</organism>
<accession>A0A5E7NXZ0</accession>
<protein>
    <recommendedName>
        <fullName evidence="1">Putative Flp pilus-assembly TadG-like N-terminal domain-containing protein</fullName>
    </recommendedName>
</protein>
<dbReference type="Proteomes" id="UP000327111">
    <property type="component" value="Unassembled WGS sequence"/>
</dbReference>
<evidence type="ECO:0000313" key="2">
    <source>
        <dbReference type="EMBL" id="VVP41849.1"/>
    </source>
</evidence>
<name>A0A5E7NXZ0_PSEFL</name>
<evidence type="ECO:0000313" key="3">
    <source>
        <dbReference type="Proteomes" id="UP000327111"/>
    </source>
</evidence>
<feature type="domain" description="Putative Flp pilus-assembly TadG-like N-terminal" evidence="1">
    <location>
        <begin position="15"/>
        <end position="61"/>
    </location>
</feature>
<gene>
    <name evidence="2" type="ORF">PS854_04864</name>
</gene>
<dbReference type="InterPro" id="IPR028087">
    <property type="entry name" value="Tad_N"/>
</dbReference>